<evidence type="ECO:0000313" key="2">
    <source>
        <dbReference type="EMBL" id="SDM31949.1"/>
    </source>
</evidence>
<name>A0A1G9S905_9PROT</name>
<feature type="signal peptide" evidence="1">
    <location>
        <begin position="1"/>
        <end position="20"/>
    </location>
</feature>
<evidence type="ECO:0000256" key="1">
    <source>
        <dbReference type="SAM" id="SignalP"/>
    </source>
</evidence>
<dbReference type="Proteomes" id="UP000199759">
    <property type="component" value="Unassembled WGS sequence"/>
</dbReference>
<dbReference type="AlphaFoldDB" id="A0A1G9S905"/>
<protein>
    <submittedName>
        <fullName evidence="2">Uncharacterized protein</fullName>
    </submittedName>
</protein>
<feature type="non-terminal residue" evidence="2">
    <location>
        <position position="39"/>
    </location>
</feature>
<keyword evidence="3" id="KW-1185">Reference proteome</keyword>
<sequence length="39" mass="4101">MQKFLLTILAGALLTAPVAAETTQRDLEVIGRALGFVDG</sequence>
<reference evidence="2 3" key="1">
    <citation type="submission" date="2016-10" db="EMBL/GenBank/DDBJ databases">
        <authorList>
            <person name="de Groot N.N."/>
        </authorList>
    </citation>
    <scope>NUCLEOTIDE SEQUENCE [LARGE SCALE GENOMIC DNA]</scope>
    <source>
        <strain evidence="2 3">DSM 16077</strain>
    </source>
</reference>
<evidence type="ECO:0000313" key="3">
    <source>
        <dbReference type="Proteomes" id="UP000199759"/>
    </source>
</evidence>
<accession>A0A1G9S905</accession>
<feature type="chain" id="PRO_5011724653" evidence="1">
    <location>
        <begin position="21"/>
        <end position="39"/>
    </location>
</feature>
<organism evidence="2 3">
    <name type="scientific">Maricaulis salignorans</name>
    <dbReference type="NCBI Taxonomy" id="144026"/>
    <lineage>
        <taxon>Bacteria</taxon>
        <taxon>Pseudomonadati</taxon>
        <taxon>Pseudomonadota</taxon>
        <taxon>Alphaproteobacteria</taxon>
        <taxon>Maricaulales</taxon>
        <taxon>Maricaulaceae</taxon>
        <taxon>Maricaulis</taxon>
    </lineage>
</organism>
<gene>
    <name evidence="2" type="ORF">SAMN04488568_1091</name>
</gene>
<proteinExistence type="predicted"/>
<keyword evidence="1" id="KW-0732">Signal</keyword>
<dbReference type="EMBL" id="FNHG01000009">
    <property type="protein sequence ID" value="SDM31949.1"/>
    <property type="molecule type" value="Genomic_DNA"/>
</dbReference>